<evidence type="ECO:0000313" key="5">
    <source>
        <dbReference type="EMBL" id="LAB72959.1"/>
    </source>
</evidence>
<sequence>MKRTVATSDEENLRFDVDAVLLDIEGTTTSIKFVKETLFPYIVTEVQRHLENTWDTKETQEDVAAILDQVAKDSSSTETDGSCGLKADDGSVKASKSSEKLGGDGKSSIEDGNPPESSTEDVRPSTGVGASSSDDRESMIGSVVRAVHEMVEADRKIGCLKQLQGHMWRKGYADGRLKGHLYEDVPESLKRWRASGVKLFIYSSGSVEAQRLLFGHTEYGDLNYVFSGNFDTSSGFKADRTSYSHIADRMDIPVSRVLFVTDIAAEARAAQYAGMKVLLSDRPGNVAGLEDGEHYPTATTFNSVHITNGTSTRKAKRL</sequence>
<dbReference type="InterPro" id="IPR006439">
    <property type="entry name" value="HAD-SF_hydro_IA"/>
</dbReference>
<name>A0A2P2IG26_9CRUS</name>
<keyword evidence="1" id="KW-0028">Amino-acid biosynthesis</keyword>
<dbReference type="PANTHER" id="PTHR20371:SF1">
    <property type="entry name" value="ENOLASE-PHOSPHATASE E1"/>
    <property type="match status" value="1"/>
</dbReference>
<accession>A0A2P2IG26</accession>
<evidence type="ECO:0000256" key="1">
    <source>
        <dbReference type="ARBA" id="ARBA00022605"/>
    </source>
</evidence>
<organism evidence="5">
    <name type="scientific">Hirondellea gigas</name>
    <dbReference type="NCBI Taxonomy" id="1518452"/>
    <lineage>
        <taxon>Eukaryota</taxon>
        <taxon>Metazoa</taxon>
        <taxon>Ecdysozoa</taxon>
        <taxon>Arthropoda</taxon>
        <taxon>Crustacea</taxon>
        <taxon>Multicrustacea</taxon>
        <taxon>Malacostraca</taxon>
        <taxon>Eumalacostraca</taxon>
        <taxon>Peracarida</taxon>
        <taxon>Amphipoda</taxon>
        <taxon>Amphilochidea</taxon>
        <taxon>Lysianassida</taxon>
        <taxon>Lysianassidira</taxon>
        <taxon>Lysianassoidea</taxon>
        <taxon>Lysianassidae</taxon>
        <taxon>Hirondellea</taxon>
    </lineage>
</organism>
<dbReference type="HAMAP" id="MF_01681">
    <property type="entry name" value="Salvage_MtnC"/>
    <property type="match status" value="1"/>
</dbReference>
<dbReference type="CDD" id="cd01629">
    <property type="entry name" value="HAD_EP"/>
    <property type="match status" value="1"/>
</dbReference>
<evidence type="ECO:0000256" key="4">
    <source>
        <dbReference type="SAM" id="MobiDB-lite"/>
    </source>
</evidence>
<evidence type="ECO:0000256" key="3">
    <source>
        <dbReference type="ARBA" id="ARBA00023167"/>
    </source>
</evidence>
<dbReference type="InterPro" id="IPR023943">
    <property type="entry name" value="Enolase-ppase_E1"/>
</dbReference>
<dbReference type="Gene3D" id="3.40.50.1000">
    <property type="entry name" value="HAD superfamily/HAD-like"/>
    <property type="match status" value="1"/>
</dbReference>
<dbReference type="GO" id="GO:0000287">
    <property type="term" value="F:magnesium ion binding"/>
    <property type="evidence" value="ECO:0007669"/>
    <property type="project" value="InterPro"/>
</dbReference>
<dbReference type="SFLD" id="SFLDG01129">
    <property type="entry name" value="C1.5:_HAD__Beta-PGM__Phosphata"/>
    <property type="match status" value="1"/>
</dbReference>
<reference evidence="5" key="1">
    <citation type="journal article" date="2018" name="Biosci. Biotechnol. Biochem.">
        <title>Polysaccharide hydrolase of the hadal zone amphipods Hirondellea gigas.</title>
        <authorList>
            <person name="Kobayashi H."/>
            <person name="Nagahama T."/>
            <person name="Arai W."/>
            <person name="Sasagawa Y."/>
            <person name="Umeda M."/>
            <person name="Hayashi T."/>
            <person name="Nikaido I."/>
            <person name="Watanabe H."/>
            <person name="Oguri K."/>
            <person name="Kitazato H."/>
            <person name="Fujioka K."/>
            <person name="Kido Y."/>
            <person name="Takami H."/>
        </authorList>
    </citation>
    <scope>NUCLEOTIDE SEQUENCE</scope>
    <source>
        <tissue evidence="5">Whole body</tissue>
    </source>
</reference>
<keyword evidence="3" id="KW-0486">Methionine biosynthesis</keyword>
<dbReference type="SFLD" id="SFLDG01133">
    <property type="entry name" value="C1.5.4:_Enolase-phosphatase_Li"/>
    <property type="match status" value="1"/>
</dbReference>
<dbReference type="InterPro" id="IPR036412">
    <property type="entry name" value="HAD-like_sf"/>
</dbReference>
<dbReference type="NCBIfam" id="TIGR01691">
    <property type="entry name" value="enolase-ppase"/>
    <property type="match status" value="1"/>
</dbReference>
<dbReference type="EMBL" id="IACF01007376">
    <property type="protein sequence ID" value="LAB72959.1"/>
    <property type="molecule type" value="mRNA"/>
</dbReference>
<dbReference type="NCBIfam" id="TIGR01549">
    <property type="entry name" value="HAD-SF-IA-v1"/>
    <property type="match status" value="1"/>
</dbReference>
<evidence type="ECO:0000256" key="2">
    <source>
        <dbReference type="ARBA" id="ARBA00022801"/>
    </source>
</evidence>
<dbReference type="AlphaFoldDB" id="A0A2P2IG26"/>
<keyword evidence="2" id="KW-0378">Hydrolase</keyword>
<feature type="region of interest" description="Disordered" evidence="4">
    <location>
        <begin position="72"/>
        <end position="138"/>
    </location>
</feature>
<dbReference type="GO" id="GO:0019509">
    <property type="term" value="P:L-methionine salvage from methylthioadenosine"/>
    <property type="evidence" value="ECO:0007669"/>
    <property type="project" value="InterPro"/>
</dbReference>
<feature type="compositionally biased region" description="Basic and acidic residues" evidence="4">
    <location>
        <begin position="86"/>
        <end position="109"/>
    </location>
</feature>
<dbReference type="Pfam" id="PF00702">
    <property type="entry name" value="Hydrolase"/>
    <property type="match status" value="1"/>
</dbReference>
<dbReference type="GO" id="GO:0043874">
    <property type="term" value="F:acireductone synthase activity"/>
    <property type="evidence" value="ECO:0007669"/>
    <property type="project" value="InterPro"/>
</dbReference>
<dbReference type="InterPro" id="IPR023214">
    <property type="entry name" value="HAD_sf"/>
</dbReference>
<proteinExistence type="evidence at transcript level"/>
<dbReference type="SFLD" id="SFLDS00003">
    <property type="entry name" value="Haloacid_Dehalogenase"/>
    <property type="match status" value="1"/>
</dbReference>
<dbReference type="SUPFAM" id="SSF56784">
    <property type="entry name" value="HAD-like"/>
    <property type="match status" value="2"/>
</dbReference>
<protein>
    <submittedName>
        <fullName evidence="5">Enolase-phosphatase E1-like</fullName>
    </submittedName>
</protein>
<dbReference type="PANTHER" id="PTHR20371">
    <property type="entry name" value="ENOLASE-PHOSPHATASE E1"/>
    <property type="match status" value="1"/>
</dbReference>